<keyword evidence="2" id="KW-1185">Reference proteome</keyword>
<organism evidence="2">
    <name type="scientific">Metarhizium acridum (strain CQMa 102)</name>
    <dbReference type="NCBI Taxonomy" id="655827"/>
    <lineage>
        <taxon>Eukaryota</taxon>
        <taxon>Fungi</taxon>
        <taxon>Dikarya</taxon>
        <taxon>Ascomycota</taxon>
        <taxon>Pezizomycotina</taxon>
        <taxon>Sordariomycetes</taxon>
        <taxon>Hypocreomycetidae</taxon>
        <taxon>Hypocreales</taxon>
        <taxon>Clavicipitaceae</taxon>
        <taxon>Metarhizium</taxon>
    </lineage>
</organism>
<dbReference type="InParanoid" id="E9E528"/>
<dbReference type="STRING" id="655827.E9E528"/>
<name>E9E528_METAQ</name>
<keyword evidence="1" id="KW-0032">Aminotransferase</keyword>
<dbReference type="InterPro" id="IPR036038">
    <property type="entry name" value="Aminotransferase-like"/>
</dbReference>
<dbReference type="EMBL" id="GL698504">
    <property type="protein sequence ID" value="EFY89045.1"/>
    <property type="molecule type" value="Genomic_DNA"/>
</dbReference>
<dbReference type="Proteomes" id="UP000002499">
    <property type="component" value="Unassembled WGS sequence"/>
</dbReference>
<evidence type="ECO:0000313" key="1">
    <source>
        <dbReference type="EMBL" id="EFY89045.1"/>
    </source>
</evidence>
<dbReference type="HOGENOM" id="CLU_1510956_0_0_1"/>
<protein>
    <submittedName>
        <fullName evidence="1">Subgroup IIIi aminotransferase, putative</fullName>
    </submittedName>
</protein>
<accession>E9E528</accession>
<evidence type="ECO:0000313" key="2">
    <source>
        <dbReference type="Proteomes" id="UP000002499"/>
    </source>
</evidence>
<reference evidence="1 2" key="1">
    <citation type="journal article" date="2011" name="PLoS Genet.">
        <title>Genome sequencing and comparative transcriptomics of the model entomopathogenic fungi Metarhizium anisopliae and M. acridum.</title>
        <authorList>
            <person name="Gao Q."/>
            <person name="Jin K."/>
            <person name="Ying S.H."/>
            <person name="Zhang Y."/>
            <person name="Xiao G."/>
            <person name="Shang Y."/>
            <person name="Duan Z."/>
            <person name="Hu X."/>
            <person name="Xie X.Q."/>
            <person name="Zhou G."/>
            <person name="Peng G."/>
            <person name="Luo Z."/>
            <person name="Huang W."/>
            <person name="Wang B."/>
            <person name="Fang W."/>
            <person name="Wang S."/>
            <person name="Zhong Y."/>
            <person name="Ma L.J."/>
            <person name="St Leger R.J."/>
            <person name="Zhao G.P."/>
            <person name="Pei Y."/>
            <person name="Feng M.G."/>
            <person name="Xia Y."/>
            <person name="Wang C."/>
        </authorList>
    </citation>
    <scope>NUCLEOTIDE SEQUENCE [LARGE SCALE GENOMIC DNA]</scope>
    <source>
        <strain evidence="1 2">CQMa 102</strain>
    </source>
</reference>
<dbReference type="InterPro" id="IPR043132">
    <property type="entry name" value="BCAT-like_C"/>
</dbReference>
<proteinExistence type="predicted"/>
<dbReference type="SUPFAM" id="SSF56752">
    <property type="entry name" value="D-aminoacid aminotransferase-like PLP-dependent enzymes"/>
    <property type="match status" value="1"/>
</dbReference>
<dbReference type="GO" id="GO:0008483">
    <property type="term" value="F:transaminase activity"/>
    <property type="evidence" value="ECO:0007669"/>
    <property type="project" value="UniProtKB-KW"/>
</dbReference>
<dbReference type="eggNOG" id="KOG0975">
    <property type="taxonomic scope" value="Eukaryota"/>
</dbReference>
<sequence>MVDEFATSAFLSHKLKNGRHVLVVPISESAIASATSDSLVTLAERAGWTVERMQLPFSALGELDEVAAVGTAAAAVPIRALDRLSTGDKLVFPGSGEMSNISHLASLMDAIQRGRQQDVDGSVLDMPGVGALIASALLVRQMTATISVEWQLLNHDYTNNLVQKSWDSGLSIVIDEKE</sequence>
<dbReference type="Gene3D" id="3.20.10.10">
    <property type="entry name" value="D-amino Acid Aminotransferase, subunit A, domain 2"/>
    <property type="match status" value="1"/>
</dbReference>
<gene>
    <name evidence="1" type="ORF">MAC_04976</name>
</gene>
<dbReference type="AlphaFoldDB" id="E9E528"/>
<keyword evidence="1" id="KW-0808">Transferase</keyword>